<feature type="domain" description="HTH cro/C1-type" evidence="2">
    <location>
        <begin position="19"/>
        <end position="74"/>
    </location>
</feature>
<evidence type="ECO:0000313" key="4">
    <source>
        <dbReference type="Proteomes" id="UP000600449"/>
    </source>
</evidence>
<dbReference type="Gene3D" id="1.10.260.40">
    <property type="entry name" value="lambda repressor-like DNA-binding domains"/>
    <property type="match status" value="1"/>
</dbReference>
<reference evidence="3 4" key="1">
    <citation type="journal article" date="2014" name="Int. J. Syst. Evol. Microbiol.">
        <title>Complete genome sequence of Corynebacterium casei LMG S-19264T (=DSM 44701T), isolated from a smear-ripened cheese.</title>
        <authorList>
            <consortium name="US DOE Joint Genome Institute (JGI-PGF)"/>
            <person name="Walter F."/>
            <person name="Albersmeier A."/>
            <person name="Kalinowski J."/>
            <person name="Ruckert C."/>
        </authorList>
    </citation>
    <scope>NUCLEOTIDE SEQUENCE [LARGE SCALE GENOMIC DNA]</scope>
    <source>
        <strain evidence="3 4">CGMCC 1.9161</strain>
    </source>
</reference>
<dbReference type="InterPro" id="IPR010982">
    <property type="entry name" value="Lambda_DNA-bd_dom_sf"/>
</dbReference>
<comment type="caution">
    <text evidence="3">The sequence shown here is derived from an EMBL/GenBank/DDBJ whole genome shotgun (WGS) entry which is preliminary data.</text>
</comment>
<dbReference type="RefSeq" id="WP_188910004.1">
    <property type="nucleotide sequence ID" value="NZ_BMMF01000002.1"/>
</dbReference>
<dbReference type="GO" id="GO:0003677">
    <property type="term" value="F:DNA binding"/>
    <property type="evidence" value="ECO:0007669"/>
    <property type="project" value="InterPro"/>
</dbReference>
<evidence type="ECO:0000313" key="3">
    <source>
        <dbReference type="EMBL" id="GGK24600.1"/>
    </source>
</evidence>
<dbReference type="SMART" id="SM00530">
    <property type="entry name" value="HTH_XRE"/>
    <property type="match status" value="1"/>
</dbReference>
<proteinExistence type="predicted"/>
<gene>
    <name evidence="3" type="ORF">GCM10011322_09010</name>
</gene>
<organism evidence="3 4">
    <name type="scientific">Salinarimonas ramus</name>
    <dbReference type="NCBI Taxonomy" id="690164"/>
    <lineage>
        <taxon>Bacteria</taxon>
        <taxon>Pseudomonadati</taxon>
        <taxon>Pseudomonadota</taxon>
        <taxon>Alphaproteobacteria</taxon>
        <taxon>Hyphomicrobiales</taxon>
        <taxon>Salinarimonadaceae</taxon>
        <taxon>Salinarimonas</taxon>
    </lineage>
</organism>
<dbReference type="EMBL" id="BMMF01000002">
    <property type="protein sequence ID" value="GGK24600.1"/>
    <property type="molecule type" value="Genomic_DNA"/>
</dbReference>
<protein>
    <recommendedName>
        <fullName evidence="2">HTH cro/C1-type domain-containing protein</fullName>
    </recommendedName>
</protein>
<feature type="region of interest" description="Disordered" evidence="1">
    <location>
        <begin position="80"/>
        <end position="102"/>
    </location>
</feature>
<dbReference type="Proteomes" id="UP000600449">
    <property type="component" value="Unassembled WGS sequence"/>
</dbReference>
<dbReference type="SUPFAM" id="SSF47413">
    <property type="entry name" value="lambda repressor-like DNA-binding domains"/>
    <property type="match status" value="1"/>
</dbReference>
<sequence>MPTSTFAYEPDYVVTPCEVLAEHLEALALTPRAFADRSGIPLARIEAFLAGDDAIDAELAQRLASGSGVSAEIWGALDERRRRSAPDSADGWSEVPDRAPGR</sequence>
<dbReference type="CDD" id="cd00093">
    <property type="entry name" value="HTH_XRE"/>
    <property type="match status" value="1"/>
</dbReference>
<dbReference type="InterPro" id="IPR001387">
    <property type="entry name" value="Cro/C1-type_HTH"/>
</dbReference>
<accession>A0A917V2N8</accession>
<dbReference type="AlphaFoldDB" id="A0A917V2N8"/>
<name>A0A917V2N8_9HYPH</name>
<keyword evidence="4" id="KW-1185">Reference proteome</keyword>
<evidence type="ECO:0000259" key="2">
    <source>
        <dbReference type="SMART" id="SM00530"/>
    </source>
</evidence>
<evidence type="ECO:0000256" key="1">
    <source>
        <dbReference type="SAM" id="MobiDB-lite"/>
    </source>
</evidence>